<proteinExistence type="predicted"/>
<dbReference type="RefSeq" id="WP_154495992.1">
    <property type="nucleotide sequence ID" value="NZ_VUMU01000005.1"/>
</dbReference>
<keyword evidence="1" id="KW-0175">Coiled coil</keyword>
<keyword evidence="3" id="KW-1185">Reference proteome</keyword>
<sequence length="212" mass="25135">MGNDNAEENARNRQEAFKSALVGKHLPVLTLDNKWYKLLNKTGSVPLKETEDALNQLLKRQGKLNTESKDIRNLKKKLMKEIVPMVDEAEQQGEDSKLNRQIEEHKRLIEECNEKLEAYEDELKDLPREIERLNLQLMMFTMECCYDIMKDNDKQINETAEWVGAIRIELKKRLIEKQQMEQQNQEIYNYMHDIFGAEVVNLFDMKYNPEQK</sequence>
<name>A0A6L5YHP2_9FIRM</name>
<evidence type="ECO:0000313" key="3">
    <source>
        <dbReference type="Proteomes" id="UP000476055"/>
    </source>
</evidence>
<accession>A0A6L5YHP2</accession>
<evidence type="ECO:0000313" key="2">
    <source>
        <dbReference type="EMBL" id="MST57864.1"/>
    </source>
</evidence>
<comment type="caution">
    <text evidence="2">The sequence shown here is derived from an EMBL/GenBank/DDBJ whole genome shotgun (WGS) entry which is preliminary data.</text>
</comment>
<dbReference type="AlphaFoldDB" id="A0A6L5YHP2"/>
<organism evidence="2 3">
    <name type="scientific">Waltera intestinalis</name>
    <dbReference type="NCBI Taxonomy" id="2606635"/>
    <lineage>
        <taxon>Bacteria</taxon>
        <taxon>Bacillati</taxon>
        <taxon>Bacillota</taxon>
        <taxon>Clostridia</taxon>
        <taxon>Lachnospirales</taxon>
        <taxon>Lachnospiraceae</taxon>
        <taxon>Waltera</taxon>
    </lineage>
</organism>
<protein>
    <submittedName>
        <fullName evidence="2">Uncharacterized protein</fullName>
    </submittedName>
</protein>
<reference evidence="2 3" key="1">
    <citation type="submission" date="2019-08" db="EMBL/GenBank/DDBJ databases">
        <title>In-depth cultivation of the pig gut microbiome towards novel bacterial diversity and tailored functional studies.</title>
        <authorList>
            <person name="Wylensek D."/>
            <person name="Hitch T.C.A."/>
            <person name="Clavel T."/>
        </authorList>
    </citation>
    <scope>NUCLEOTIDE SEQUENCE [LARGE SCALE GENOMIC DNA]</scope>
    <source>
        <strain evidence="2 3">WCA3-601-WT-6H</strain>
    </source>
</reference>
<gene>
    <name evidence="2" type="ORF">FYJ59_06340</name>
</gene>
<dbReference type="EMBL" id="VUMU01000005">
    <property type="protein sequence ID" value="MST57864.1"/>
    <property type="molecule type" value="Genomic_DNA"/>
</dbReference>
<dbReference type="Proteomes" id="UP000476055">
    <property type="component" value="Unassembled WGS sequence"/>
</dbReference>
<feature type="coiled-coil region" evidence="1">
    <location>
        <begin position="95"/>
        <end position="136"/>
    </location>
</feature>
<evidence type="ECO:0000256" key="1">
    <source>
        <dbReference type="SAM" id="Coils"/>
    </source>
</evidence>